<dbReference type="InterPro" id="IPR043137">
    <property type="entry name" value="GGT_ssub_C"/>
</dbReference>
<dbReference type="PANTHER" id="PTHR43199">
    <property type="entry name" value="GLUTATHIONE HYDROLASE"/>
    <property type="match status" value="1"/>
</dbReference>
<keyword evidence="2 5" id="KW-0808">Transferase</keyword>
<dbReference type="SUPFAM" id="SSF56235">
    <property type="entry name" value="N-terminal nucleophile aminohydrolases (Ntn hydrolases)"/>
    <property type="match status" value="1"/>
</dbReference>
<keyword evidence="6" id="KW-1185">Reference proteome</keyword>
<evidence type="ECO:0000313" key="5">
    <source>
        <dbReference type="EMBL" id="RWY37382.1"/>
    </source>
</evidence>
<dbReference type="PRINTS" id="PR01210">
    <property type="entry name" value="GGTRANSPTASE"/>
</dbReference>
<keyword evidence="3" id="KW-0378">Hydrolase</keyword>
<dbReference type="InterPro" id="IPR029055">
    <property type="entry name" value="Ntn_hydrolases_N"/>
</dbReference>
<keyword evidence="4" id="KW-0865">Zymogen</keyword>
<accession>A0A3S3UW36</accession>
<evidence type="ECO:0000256" key="2">
    <source>
        <dbReference type="ARBA" id="ARBA00022679"/>
    </source>
</evidence>
<organism evidence="5 6">
    <name type="scientific">Falsigemmobacter intermedius</name>
    <dbReference type="NCBI Taxonomy" id="1553448"/>
    <lineage>
        <taxon>Bacteria</taxon>
        <taxon>Pseudomonadati</taxon>
        <taxon>Pseudomonadota</taxon>
        <taxon>Alphaproteobacteria</taxon>
        <taxon>Rhodobacterales</taxon>
        <taxon>Paracoccaceae</taxon>
        <taxon>Falsigemmobacter</taxon>
    </lineage>
</organism>
<dbReference type="AlphaFoldDB" id="A0A3S3UW36"/>
<sequence>MSYKVKQTNTARGTILRKPAVESRGGVVSSQHRRASEIGVEVMRAGGNAYDAAVAVSFALGVLEPWMSGPFGGGGMMVAPANGPVEALYYGMKAPKRLDPADYPLEAEGRASDLFPWKAVVGDRNVYGALAVAVPGTVAGISALHRRYGTMPWGELLQPAIAAAREGLLMDWYAMLMIASRAEVLASDSDAAALFLDKGVYPRAAGWTALSDQRLNMSRMADTLAHIAAVGADDFYRGDLARSLIGDLQAKGSRMALDDLESYQPEWQKPLVVPHNGAAFHLTPRLTAGPTFADLLGELGQLRPKAPTGAPGAQDYVAWARALQGAYTRRLAGAGDDAPEAGQDAPNAPSCTTHFAVVDADGNMLSMTQTLLSAFGSGVVSGSTGLLMNNGIMWFDPEQGNPNSVAPNKRCLMNICPVYVEKGARRIALGAAGGRKILPAVAQMTLLMTDHDLSPDEAMHAPRIDVSGGPMVQADVALSPEIHDALGQEFDTIGVERGFFPLAYACPVGVVREEGLNTGVSEIAMPWAASVAAD</sequence>
<evidence type="ECO:0000313" key="6">
    <source>
        <dbReference type="Proteomes" id="UP000287168"/>
    </source>
</evidence>
<dbReference type="GO" id="GO:0016740">
    <property type="term" value="F:transferase activity"/>
    <property type="evidence" value="ECO:0007669"/>
    <property type="project" value="UniProtKB-KW"/>
</dbReference>
<dbReference type="Gene3D" id="3.60.20.40">
    <property type="match status" value="1"/>
</dbReference>
<evidence type="ECO:0000256" key="4">
    <source>
        <dbReference type="ARBA" id="ARBA00023145"/>
    </source>
</evidence>
<gene>
    <name evidence="5" type="ORF">EP867_17220</name>
</gene>
<dbReference type="PANTHER" id="PTHR43199:SF1">
    <property type="entry name" value="GLUTATHIONE HYDROLASE PROENZYME"/>
    <property type="match status" value="1"/>
</dbReference>
<evidence type="ECO:0000256" key="3">
    <source>
        <dbReference type="ARBA" id="ARBA00022801"/>
    </source>
</evidence>
<evidence type="ECO:0000256" key="1">
    <source>
        <dbReference type="ARBA" id="ARBA00009381"/>
    </source>
</evidence>
<dbReference type="Proteomes" id="UP000287168">
    <property type="component" value="Unassembled WGS sequence"/>
</dbReference>
<dbReference type="RefSeq" id="WP_128490702.1">
    <property type="nucleotide sequence ID" value="NZ_SBLC01000047.1"/>
</dbReference>
<comment type="similarity">
    <text evidence="1">Belongs to the gamma-glutamyltransferase family.</text>
</comment>
<proteinExistence type="inferred from homology"/>
<dbReference type="EMBL" id="SBLC01000047">
    <property type="protein sequence ID" value="RWY37382.1"/>
    <property type="molecule type" value="Genomic_DNA"/>
</dbReference>
<name>A0A3S3UW36_9RHOB</name>
<comment type="caution">
    <text evidence="5">The sequence shown here is derived from an EMBL/GenBank/DDBJ whole genome shotgun (WGS) entry which is preliminary data.</text>
</comment>
<dbReference type="InterPro" id="IPR051792">
    <property type="entry name" value="GGT_bact"/>
</dbReference>
<dbReference type="Pfam" id="PF01019">
    <property type="entry name" value="G_glu_transpept"/>
    <property type="match status" value="2"/>
</dbReference>
<dbReference type="OrthoDB" id="9781342at2"/>
<protein>
    <submittedName>
        <fullName evidence="5">Gamma-glutamyltransferase</fullName>
    </submittedName>
</protein>
<dbReference type="GO" id="GO:0016787">
    <property type="term" value="F:hydrolase activity"/>
    <property type="evidence" value="ECO:0007669"/>
    <property type="project" value="UniProtKB-KW"/>
</dbReference>
<reference evidence="5 6" key="1">
    <citation type="journal article" date="2015" name="Int. J. Syst. Evol. Microbiol.">
        <title>Gemmobacter intermedius sp. nov., isolated from a white stork (Ciconia ciconia).</title>
        <authorList>
            <person name="Kampfer P."/>
            <person name="Jerzak L."/>
            <person name="Wilharm G."/>
            <person name="Golke J."/>
            <person name="Busse H.J."/>
            <person name="Glaeser S.P."/>
        </authorList>
    </citation>
    <scope>NUCLEOTIDE SEQUENCE [LARGE SCALE GENOMIC DNA]</scope>
    <source>
        <strain evidence="5 6">119/4</strain>
    </source>
</reference>